<feature type="region of interest" description="Disordered" evidence="7">
    <location>
        <begin position="273"/>
        <end position="302"/>
    </location>
</feature>
<dbReference type="InterPro" id="IPR001867">
    <property type="entry name" value="OmpR/PhoB-type_DNA-bd"/>
</dbReference>
<organism evidence="9 10">
    <name type="scientific">Streptomyces lasiicapitis</name>
    <dbReference type="NCBI Taxonomy" id="1923961"/>
    <lineage>
        <taxon>Bacteria</taxon>
        <taxon>Bacillati</taxon>
        <taxon>Actinomycetota</taxon>
        <taxon>Actinomycetes</taxon>
        <taxon>Kitasatosporales</taxon>
        <taxon>Streptomycetaceae</taxon>
        <taxon>Streptomyces</taxon>
    </lineage>
</organism>
<dbReference type="SUPFAM" id="SSF48452">
    <property type="entry name" value="TPR-like"/>
    <property type="match status" value="1"/>
</dbReference>
<dbReference type="InterPro" id="IPR041664">
    <property type="entry name" value="AAA_16"/>
</dbReference>
<dbReference type="Pfam" id="PF13191">
    <property type="entry name" value="AAA_16"/>
    <property type="match status" value="1"/>
</dbReference>
<sequence>MRSVSFQVLGPLAAYDADGRPLDLKGPRHRAVLARLLIARRRTVPVSRLVDDLWEEPPPAAVGAIRTFVGDLRKALEPERARRAPARLLVTSGTGYALLAEGGAVDGWRFEGVVGAAVGAVGAAGVGGASEADLVLLDDALASWRGPAYAEWADQDWARAEAARLDELRLLAVERRAGAALALGRATEAVLDLEPHVDRHPWREEAWGLLAVALYRVGRQGDALGALRRARERLAGELGVEPGVGLRRLEGEILAQGVGLGLGAGVLLESGGGPGRRPWAQSEPEPEAEPVSVPEADSVAGVSGRGRELVGRERELAVLDAVARGVVREGRLTLALVSGEAGAGKTALVRGLAERLEGEGWTAAWGRAPERSGVPAGWPWVEVLRGLGVEGVLEAAGGEVPSPSTGAGAGAADGLDVAGARFRWRRWVGDRIVGAADEGRPMLLVLDDLQWAGAETLELLAELVDRPVERPVLVVGTYRDRPEPPFRLGEFLGRVARAEPVRVRLGGLPEEAVGELMRVVARRAVTPVTARAVRHRSGGNPFFVREIARLYAADGAAALSQVPTGVRDIVRHRLSALPGEPTRTVLRKAAVLGSVVDLDVLVEVVGDEEAVLDAVEAGGGAGFLTVGRPEPSGLPPLGQPSPDRVEFAHDLVREVLYDDLSAPRRARLHAAVGETLARVRPDAVEAIAHHLLSAGTRAPAARTVDFAARAARRAEAGGAPHEAARLWGAALAAYDGAAPAPPAARDRTPQRLTLLMGLVRNLAVTGALAEARRHRADALLAAEATGDPELTARVIGAFDVPGIWARNDDEALSRRIVAAALRTLDALPADGSSGRRAVRCRLLSTVAMETRGSRTGIGAEAAREAEALARAAVEEVSGGAERVSGAAEAEAAKGAEEAGAVAGAEGNAGVEGSTGVERAAAAERGAWAEGGAVSEAAVEPVEAAAGDAAALLAYALNARYLHTFHRPGLAPERARIGAELTALAARHGLVTFEVLGHLMLLQAHSALAEFDRADRHAAAVDRLAERHGLPLVGVFTQWYGALRAAVAGRVEEAEAASRAAAELMRGSGMSGMEGAATGADGLLELALLCLRVQGDGGEVAGGGGGGDSSVAVAGSAVRGDTSATGFAARGDQLLEAHLCLRARSALRGGAPRDVLDSLYRELLPAHGELAGAGSGVLTLQPVAVYLGDLATALGRTATAATHYRQARALAARAGAPHWRITDARMRP</sequence>
<feature type="DNA-binding region" description="OmpR/PhoB-type" evidence="6">
    <location>
        <begin position="1"/>
        <end position="100"/>
    </location>
</feature>
<evidence type="ECO:0000259" key="8">
    <source>
        <dbReference type="PROSITE" id="PS51755"/>
    </source>
</evidence>
<dbReference type="Proteomes" id="UP000656881">
    <property type="component" value="Unassembled WGS sequence"/>
</dbReference>
<comment type="similarity">
    <text evidence="1">Belongs to the AfsR/DnrI/RedD regulatory family.</text>
</comment>
<keyword evidence="4 6" id="KW-0238">DNA-binding</keyword>
<keyword evidence="3" id="KW-0805">Transcription regulation</keyword>
<dbReference type="CDD" id="cd15831">
    <property type="entry name" value="BTAD"/>
    <property type="match status" value="1"/>
</dbReference>
<dbReference type="InterPro" id="IPR027417">
    <property type="entry name" value="P-loop_NTPase"/>
</dbReference>
<dbReference type="InterPro" id="IPR036388">
    <property type="entry name" value="WH-like_DNA-bd_sf"/>
</dbReference>
<evidence type="ECO:0000256" key="1">
    <source>
        <dbReference type="ARBA" id="ARBA00005820"/>
    </source>
</evidence>
<keyword evidence="5" id="KW-0804">Transcription</keyword>
<evidence type="ECO:0000256" key="4">
    <source>
        <dbReference type="ARBA" id="ARBA00023125"/>
    </source>
</evidence>
<dbReference type="EMBL" id="BMNG01000020">
    <property type="protein sequence ID" value="GGO57031.1"/>
    <property type="molecule type" value="Genomic_DNA"/>
</dbReference>
<keyword evidence="10" id="KW-1185">Reference proteome</keyword>
<keyword evidence="2" id="KW-0902">Two-component regulatory system</keyword>
<dbReference type="SUPFAM" id="SSF52540">
    <property type="entry name" value="P-loop containing nucleoside triphosphate hydrolases"/>
    <property type="match status" value="1"/>
</dbReference>
<feature type="domain" description="OmpR/PhoB-type" evidence="8">
    <location>
        <begin position="1"/>
        <end position="100"/>
    </location>
</feature>
<accession>A0ABQ2MW52</accession>
<dbReference type="Gene3D" id="1.10.10.10">
    <property type="entry name" value="Winged helix-like DNA-binding domain superfamily/Winged helix DNA-binding domain"/>
    <property type="match status" value="1"/>
</dbReference>
<evidence type="ECO:0000313" key="10">
    <source>
        <dbReference type="Proteomes" id="UP000656881"/>
    </source>
</evidence>
<proteinExistence type="inferred from homology"/>
<gene>
    <name evidence="9" type="ORF">GCM10012286_72900</name>
</gene>
<evidence type="ECO:0000313" key="9">
    <source>
        <dbReference type="EMBL" id="GGO57031.1"/>
    </source>
</evidence>
<reference evidence="10" key="1">
    <citation type="journal article" date="2019" name="Int. J. Syst. Evol. Microbiol.">
        <title>The Global Catalogue of Microorganisms (GCM) 10K type strain sequencing project: providing services to taxonomists for standard genome sequencing and annotation.</title>
        <authorList>
            <consortium name="The Broad Institute Genomics Platform"/>
            <consortium name="The Broad Institute Genome Sequencing Center for Infectious Disease"/>
            <person name="Wu L."/>
            <person name="Ma J."/>
        </authorList>
    </citation>
    <scope>NUCLEOTIDE SEQUENCE [LARGE SCALE GENOMIC DNA]</scope>
    <source>
        <strain evidence="10">CGMCC 4.7349</strain>
    </source>
</reference>
<dbReference type="PROSITE" id="PS51755">
    <property type="entry name" value="OMPR_PHOB"/>
    <property type="match status" value="1"/>
</dbReference>
<dbReference type="RefSeq" id="WP_268240945.1">
    <property type="nucleotide sequence ID" value="NZ_BMNG01000020.1"/>
</dbReference>
<dbReference type="PANTHER" id="PTHR35807">
    <property type="entry name" value="TRANSCRIPTIONAL REGULATOR REDD-RELATED"/>
    <property type="match status" value="1"/>
</dbReference>
<dbReference type="InterPro" id="IPR005158">
    <property type="entry name" value="BTAD"/>
</dbReference>
<dbReference type="Pfam" id="PF00486">
    <property type="entry name" value="Trans_reg_C"/>
    <property type="match status" value="1"/>
</dbReference>
<dbReference type="Gene3D" id="1.25.40.10">
    <property type="entry name" value="Tetratricopeptide repeat domain"/>
    <property type="match status" value="1"/>
</dbReference>
<evidence type="ECO:0000256" key="6">
    <source>
        <dbReference type="PROSITE-ProRule" id="PRU01091"/>
    </source>
</evidence>
<evidence type="ECO:0000256" key="5">
    <source>
        <dbReference type="ARBA" id="ARBA00023163"/>
    </source>
</evidence>
<dbReference type="InterPro" id="IPR016032">
    <property type="entry name" value="Sig_transdc_resp-reg_C-effctor"/>
</dbReference>
<evidence type="ECO:0000256" key="7">
    <source>
        <dbReference type="SAM" id="MobiDB-lite"/>
    </source>
</evidence>
<dbReference type="InterPro" id="IPR051677">
    <property type="entry name" value="AfsR-DnrI-RedD_regulator"/>
</dbReference>
<protein>
    <recommendedName>
        <fullName evidence="8">OmpR/PhoB-type domain-containing protein</fullName>
    </recommendedName>
</protein>
<evidence type="ECO:0000256" key="3">
    <source>
        <dbReference type="ARBA" id="ARBA00023015"/>
    </source>
</evidence>
<comment type="caution">
    <text evidence="9">The sequence shown here is derived from an EMBL/GenBank/DDBJ whole genome shotgun (WGS) entry which is preliminary data.</text>
</comment>
<dbReference type="InterPro" id="IPR011990">
    <property type="entry name" value="TPR-like_helical_dom_sf"/>
</dbReference>
<dbReference type="Pfam" id="PF03704">
    <property type="entry name" value="BTAD"/>
    <property type="match status" value="1"/>
</dbReference>
<evidence type="ECO:0000256" key="2">
    <source>
        <dbReference type="ARBA" id="ARBA00023012"/>
    </source>
</evidence>
<dbReference type="SUPFAM" id="SSF46894">
    <property type="entry name" value="C-terminal effector domain of the bipartite response regulators"/>
    <property type="match status" value="1"/>
</dbReference>
<dbReference type="SMART" id="SM01043">
    <property type="entry name" value="BTAD"/>
    <property type="match status" value="1"/>
</dbReference>
<dbReference type="SMART" id="SM00862">
    <property type="entry name" value="Trans_reg_C"/>
    <property type="match status" value="1"/>
</dbReference>
<name>A0ABQ2MW52_9ACTN</name>
<dbReference type="PANTHER" id="PTHR35807:SF1">
    <property type="entry name" value="TRANSCRIPTIONAL REGULATOR REDD"/>
    <property type="match status" value="1"/>
</dbReference>